<evidence type="ECO:0000256" key="5">
    <source>
        <dbReference type="SAM" id="MobiDB-lite"/>
    </source>
</evidence>
<keyword evidence="1" id="KW-0479">Metal-binding</keyword>
<accession>A0A5C7HY97</accession>
<keyword evidence="2 4" id="KW-0863">Zinc-finger</keyword>
<gene>
    <name evidence="7" type="ORF">EZV62_012515</name>
</gene>
<feature type="domain" description="SWIM-type" evidence="6">
    <location>
        <begin position="353"/>
        <end position="385"/>
    </location>
</feature>
<dbReference type="GO" id="GO:0008270">
    <property type="term" value="F:zinc ion binding"/>
    <property type="evidence" value="ECO:0007669"/>
    <property type="project" value="UniProtKB-KW"/>
</dbReference>
<proteinExistence type="predicted"/>
<feature type="region of interest" description="Disordered" evidence="5">
    <location>
        <begin position="159"/>
        <end position="200"/>
    </location>
</feature>
<evidence type="ECO:0000256" key="1">
    <source>
        <dbReference type="ARBA" id="ARBA00022723"/>
    </source>
</evidence>
<keyword evidence="3" id="KW-0862">Zinc</keyword>
<dbReference type="PANTHER" id="PTHR31973">
    <property type="entry name" value="POLYPROTEIN, PUTATIVE-RELATED"/>
    <property type="match status" value="1"/>
</dbReference>
<feature type="compositionally biased region" description="Basic and acidic residues" evidence="5">
    <location>
        <begin position="172"/>
        <end position="186"/>
    </location>
</feature>
<comment type="caution">
    <text evidence="7">The sequence shown here is derived from an EMBL/GenBank/DDBJ whole genome shotgun (WGS) entry which is preliminary data.</text>
</comment>
<dbReference type="EMBL" id="VAHF01000005">
    <property type="protein sequence ID" value="TXG61152.1"/>
    <property type="molecule type" value="Genomic_DNA"/>
</dbReference>
<evidence type="ECO:0000313" key="7">
    <source>
        <dbReference type="EMBL" id="TXG61152.1"/>
    </source>
</evidence>
<reference evidence="8" key="1">
    <citation type="journal article" date="2019" name="Gigascience">
        <title>De novo genome assembly of the endangered Acer yangbiense, a plant species with extremely small populations endemic to Yunnan Province, China.</title>
        <authorList>
            <person name="Yang J."/>
            <person name="Wariss H.M."/>
            <person name="Tao L."/>
            <person name="Zhang R."/>
            <person name="Yun Q."/>
            <person name="Hollingsworth P."/>
            <person name="Dao Z."/>
            <person name="Luo G."/>
            <person name="Guo H."/>
            <person name="Ma Y."/>
            <person name="Sun W."/>
        </authorList>
    </citation>
    <scope>NUCLEOTIDE SEQUENCE [LARGE SCALE GENOMIC DNA]</scope>
    <source>
        <strain evidence="8">cv. Malutang</strain>
    </source>
</reference>
<evidence type="ECO:0000256" key="3">
    <source>
        <dbReference type="ARBA" id="ARBA00022833"/>
    </source>
</evidence>
<dbReference type="PANTHER" id="PTHR31973:SF195">
    <property type="entry name" value="MUDR FAMILY TRANSPOSASE"/>
    <property type="match status" value="1"/>
</dbReference>
<sequence length="400" mass="44368">MNQDALGPSSRGMEPTKLVITYGGKWVGNFYEGGETELKNVNRTLTYAELSRLRPVRPKIKDDSDVEMLLCDDGHVPEVYVSVVEKVSVEPGHQLAAQFQSASGSNNVVGSIPTTNHAVETPSVNPIIYEDPTINEVMPGRCNEDERSIPDYNPYTDYGLDDFDEDYNGDSGSREGVNDDPAHYDGMDSDPSEGGRSGSMPLVIASNYSFEVVRTEESSSCNRLSKGGMFQTKKALKLALHSYALNENFETRVTRSSLCRYEVGCKDLECKFQFRVVSGRSLKPKEIMVDMQVEHGLGLLYSKALRAKQLAEENVFGPPDISYQLLPAYCHQLKLVNPGTITAIKTNDGEKDGLVNLSEKTCTCREFQNDLLPCCHALAAIRFCKIFFGNFCSDFYKTST</sequence>
<name>A0A5C7HY97_9ROSI</name>
<feature type="compositionally biased region" description="Acidic residues" evidence="5">
    <location>
        <begin position="159"/>
        <end position="168"/>
    </location>
</feature>
<evidence type="ECO:0000256" key="4">
    <source>
        <dbReference type="PROSITE-ProRule" id="PRU00325"/>
    </source>
</evidence>
<protein>
    <recommendedName>
        <fullName evidence="6">SWIM-type domain-containing protein</fullName>
    </recommendedName>
</protein>
<evidence type="ECO:0000313" key="8">
    <source>
        <dbReference type="Proteomes" id="UP000323000"/>
    </source>
</evidence>
<dbReference type="PROSITE" id="PS50966">
    <property type="entry name" value="ZF_SWIM"/>
    <property type="match status" value="1"/>
</dbReference>
<dbReference type="AlphaFoldDB" id="A0A5C7HY97"/>
<dbReference type="InterPro" id="IPR007527">
    <property type="entry name" value="Znf_SWIM"/>
</dbReference>
<keyword evidence="8" id="KW-1185">Reference proteome</keyword>
<dbReference type="SMART" id="SM00575">
    <property type="entry name" value="ZnF_PMZ"/>
    <property type="match status" value="1"/>
</dbReference>
<organism evidence="7 8">
    <name type="scientific">Acer yangbiense</name>
    <dbReference type="NCBI Taxonomy" id="1000413"/>
    <lineage>
        <taxon>Eukaryota</taxon>
        <taxon>Viridiplantae</taxon>
        <taxon>Streptophyta</taxon>
        <taxon>Embryophyta</taxon>
        <taxon>Tracheophyta</taxon>
        <taxon>Spermatophyta</taxon>
        <taxon>Magnoliopsida</taxon>
        <taxon>eudicotyledons</taxon>
        <taxon>Gunneridae</taxon>
        <taxon>Pentapetalae</taxon>
        <taxon>rosids</taxon>
        <taxon>malvids</taxon>
        <taxon>Sapindales</taxon>
        <taxon>Sapindaceae</taxon>
        <taxon>Hippocastanoideae</taxon>
        <taxon>Acereae</taxon>
        <taxon>Acer</taxon>
    </lineage>
</organism>
<evidence type="ECO:0000256" key="2">
    <source>
        <dbReference type="ARBA" id="ARBA00022771"/>
    </source>
</evidence>
<dbReference type="Pfam" id="PF04434">
    <property type="entry name" value="SWIM"/>
    <property type="match status" value="1"/>
</dbReference>
<evidence type="ECO:0000259" key="6">
    <source>
        <dbReference type="PROSITE" id="PS50966"/>
    </source>
</evidence>
<dbReference type="InterPro" id="IPR006564">
    <property type="entry name" value="Znf_PMZ"/>
</dbReference>
<dbReference type="Proteomes" id="UP000323000">
    <property type="component" value="Chromosome 5"/>
</dbReference>